<evidence type="ECO:0000259" key="2">
    <source>
        <dbReference type="Pfam" id="PF00582"/>
    </source>
</evidence>
<dbReference type="InterPro" id="IPR014729">
    <property type="entry name" value="Rossmann-like_a/b/a_fold"/>
</dbReference>
<evidence type="ECO:0000313" key="3">
    <source>
        <dbReference type="EMBL" id="NYF41816.1"/>
    </source>
</evidence>
<comment type="caution">
    <text evidence="3">The sequence shown here is derived from an EMBL/GenBank/DDBJ whole genome shotgun (WGS) entry which is preliminary data.</text>
</comment>
<gene>
    <name evidence="3" type="ORF">HDA43_004017</name>
</gene>
<dbReference type="EMBL" id="JACCCO010000002">
    <property type="protein sequence ID" value="NYF41816.1"/>
    <property type="molecule type" value="Genomic_DNA"/>
</dbReference>
<reference evidence="3 4" key="1">
    <citation type="submission" date="2020-07" db="EMBL/GenBank/DDBJ databases">
        <title>Sequencing the genomes of 1000 actinobacteria strains.</title>
        <authorList>
            <person name="Klenk H.-P."/>
        </authorList>
    </citation>
    <scope>NUCLEOTIDE SEQUENCE [LARGE SCALE GENOMIC DNA]</scope>
    <source>
        <strain evidence="3 4">DSM 45763</strain>
    </source>
</reference>
<dbReference type="Gene3D" id="3.40.50.620">
    <property type="entry name" value="HUPs"/>
    <property type="match status" value="2"/>
</dbReference>
<comment type="similarity">
    <text evidence="1">Belongs to the universal stress protein A family.</text>
</comment>
<name>A0A852V1D6_9ACTN</name>
<dbReference type="AlphaFoldDB" id="A0A852V1D6"/>
<sequence length="289" mass="30549">MTAHVLVGADGSAPARAAVRWAADEAVRRGWALRIVHVCEPWTYDLPLQTPPGFHDSMAAYCRGMLDGAVDLAHEHAPQLEVNSVLEPGRTVEVLRREAADAREVVVGSRGRGGFTGLLLGSVSLALAGRVSVPVVVVKGEPRERPFGEVVVGFDGSAHSAAALEYAFEDAARRGARLHVVHTWQMPVVGPGATAYTPLIEEIAASERHITQEALAPWRDKYPQVEVTETAVCGHPVAVIRDASRNADLVVVGSRGLGRAGSALLGSVSHGVLHHSHCPVAVVRAPGEA</sequence>
<evidence type="ECO:0000313" key="4">
    <source>
        <dbReference type="Proteomes" id="UP000576393"/>
    </source>
</evidence>
<accession>A0A852V1D6</accession>
<feature type="domain" description="UspA" evidence="2">
    <location>
        <begin position="149"/>
        <end position="284"/>
    </location>
</feature>
<keyword evidence="4" id="KW-1185">Reference proteome</keyword>
<evidence type="ECO:0000256" key="1">
    <source>
        <dbReference type="ARBA" id="ARBA00008791"/>
    </source>
</evidence>
<feature type="domain" description="UspA" evidence="2">
    <location>
        <begin position="1"/>
        <end position="139"/>
    </location>
</feature>
<dbReference type="PANTHER" id="PTHR46268">
    <property type="entry name" value="STRESS RESPONSE PROTEIN NHAX"/>
    <property type="match status" value="1"/>
</dbReference>
<dbReference type="SUPFAM" id="SSF52402">
    <property type="entry name" value="Adenine nucleotide alpha hydrolases-like"/>
    <property type="match status" value="2"/>
</dbReference>
<dbReference type="Pfam" id="PF00582">
    <property type="entry name" value="Usp"/>
    <property type="match status" value="2"/>
</dbReference>
<dbReference type="InterPro" id="IPR006016">
    <property type="entry name" value="UspA"/>
</dbReference>
<dbReference type="InterPro" id="IPR006015">
    <property type="entry name" value="Universal_stress_UspA"/>
</dbReference>
<proteinExistence type="inferred from homology"/>
<dbReference type="Proteomes" id="UP000576393">
    <property type="component" value="Unassembled WGS sequence"/>
</dbReference>
<protein>
    <submittedName>
        <fullName evidence="3">Nucleotide-binding universal stress UspA family protein</fullName>
    </submittedName>
</protein>
<dbReference type="PANTHER" id="PTHR46268:SF6">
    <property type="entry name" value="UNIVERSAL STRESS PROTEIN UP12"/>
    <property type="match status" value="1"/>
</dbReference>
<organism evidence="3 4">
    <name type="scientific">Streptosporangium sandarakinum</name>
    <dbReference type="NCBI Taxonomy" id="1260955"/>
    <lineage>
        <taxon>Bacteria</taxon>
        <taxon>Bacillati</taxon>
        <taxon>Actinomycetota</taxon>
        <taxon>Actinomycetes</taxon>
        <taxon>Streptosporangiales</taxon>
        <taxon>Streptosporangiaceae</taxon>
        <taxon>Streptosporangium</taxon>
    </lineage>
</organism>
<dbReference type="RefSeq" id="WP_179823877.1">
    <property type="nucleotide sequence ID" value="NZ_JACCCO010000002.1"/>
</dbReference>
<dbReference type="PRINTS" id="PR01438">
    <property type="entry name" value="UNVRSLSTRESS"/>
</dbReference>